<evidence type="ECO:0000256" key="6">
    <source>
        <dbReference type="HAMAP-Rule" id="MF_00402"/>
    </source>
</evidence>
<dbReference type="SUPFAM" id="SSF50104">
    <property type="entry name" value="Translation proteins SH3-like domain"/>
    <property type="match status" value="1"/>
</dbReference>
<accession>A0A852TCU8</accession>
<dbReference type="NCBIfam" id="TIGR01024">
    <property type="entry name" value="rplS_bact"/>
    <property type="match status" value="1"/>
</dbReference>
<proteinExistence type="inferred from homology"/>
<dbReference type="HAMAP" id="MF_00402">
    <property type="entry name" value="Ribosomal_bL19"/>
    <property type="match status" value="1"/>
</dbReference>
<dbReference type="PANTHER" id="PTHR15680:SF9">
    <property type="entry name" value="LARGE RIBOSOMAL SUBUNIT PROTEIN BL19M"/>
    <property type="match status" value="1"/>
</dbReference>
<dbReference type="AlphaFoldDB" id="A0A852TCU8"/>
<reference evidence="9" key="2">
    <citation type="submission" date="2020-08" db="EMBL/GenBank/DDBJ databases">
        <title>The Agave Microbiome: Exploring the role of microbial communities in plant adaptations to desert environments.</title>
        <authorList>
            <person name="Partida-Martinez L.P."/>
        </authorList>
    </citation>
    <scope>NUCLEOTIDE SEQUENCE [LARGE SCALE GENOMIC DNA]</scope>
    <source>
        <strain evidence="9">AT2.8</strain>
    </source>
</reference>
<keyword evidence="3 6" id="KW-0689">Ribosomal protein</keyword>
<evidence type="ECO:0000313" key="8">
    <source>
        <dbReference type="EMBL" id="NYE05218.1"/>
    </source>
</evidence>
<gene>
    <name evidence="6" type="primary">rplS</name>
    <name evidence="8" type="ORF">F4694_001971</name>
</gene>
<evidence type="ECO:0000256" key="2">
    <source>
        <dbReference type="ARBA" id="ARBA00005781"/>
    </source>
</evidence>
<dbReference type="InterPro" id="IPR008991">
    <property type="entry name" value="Translation_prot_SH3-like_sf"/>
</dbReference>
<evidence type="ECO:0000313" key="9">
    <source>
        <dbReference type="Proteomes" id="UP000548423"/>
    </source>
</evidence>
<dbReference type="Pfam" id="PF01245">
    <property type="entry name" value="Ribosomal_L19"/>
    <property type="match status" value="1"/>
</dbReference>
<sequence>MSVCWKELKTMQKLIEEITKEQLRSDLPAFRPGDTVRVHVKVVEGTRERIQLFEGVVIKRRGGGISETFTVRKVSYGVGVERTFPVHTPKIAKLEVLRRGKVRRAKLYYLRKLRGKKARIKEIR</sequence>
<dbReference type="GO" id="GO:0006412">
    <property type="term" value="P:translation"/>
    <property type="evidence" value="ECO:0007669"/>
    <property type="project" value="UniProtKB-UniRule"/>
</dbReference>
<dbReference type="EMBL" id="JACCBX010000004">
    <property type="protein sequence ID" value="NYE05218.1"/>
    <property type="molecule type" value="Genomic_DNA"/>
</dbReference>
<dbReference type="FunFam" id="2.30.30.790:FF:000001">
    <property type="entry name" value="50S ribosomal protein L19"/>
    <property type="match status" value="1"/>
</dbReference>
<comment type="similarity">
    <text evidence="2 6 7">Belongs to the bacterial ribosomal protein bL19 family.</text>
</comment>
<comment type="caution">
    <text evidence="8">The sequence shown here is derived from an EMBL/GenBank/DDBJ whole genome shotgun (WGS) entry which is preliminary data.</text>
</comment>
<dbReference type="InterPro" id="IPR018257">
    <property type="entry name" value="Ribosomal_bL19_CS"/>
</dbReference>
<dbReference type="InterPro" id="IPR001857">
    <property type="entry name" value="Ribosomal_bL19"/>
</dbReference>
<name>A0A852TCU8_9BACI</name>
<comment type="function">
    <text evidence="1 6 7">This protein is located at the 30S-50S ribosomal subunit interface and may play a role in the structure and function of the aminoacyl-tRNA binding site.</text>
</comment>
<dbReference type="Gene3D" id="2.30.30.790">
    <property type="match status" value="1"/>
</dbReference>
<evidence type="ECO:0000256" key="1">
    <source>
        <dbReference type="ARBA" id="ARBA00002349"/>
    </source>
</evidence>
<dbReference type="GO" id="GO:0022625">
    <property type="term" value="C:cytosolic large ribosomal subunit"/>
    <property type="evidence" value="ECO:0007669"/>
    <property type="project" value="TreeGrafter"/>
</dbReference>
<evidence type="ECO:0000256" key="3">
    <source>
        <dbReference type="ARBA" id="ARBA00022980"/>
    </source>
</evidence>
<dbReference type="PIRSF" id="PIRSF002191">
    <property type="entry name" value="Ribosomal_L19"/>
    <property type="match status" value="1"/>
</dbReference>
<keyword evidence="4 6" id="KW-0687">Ribonucleoprotein</keyword>
<dbReference type="PRINTS" id="PR00061">
    <property type="entry name" value="RIBOSOMALL19"/>
</dbReference>
<evidence type="ECO:0000256" key="5">
    <source>
        <dbReference type="ARBA" id="ARBA00035171"/>
    </source>
</evidence>
<evidence type="ECO:0000256" key="7">
    <source>
        <dbReference type="RuleBase" id="RU000559"/>
    </source>
</evidence>
<protein>
    <recommendedName>
        <fullName evidence="5 6">Large ribosomal subunit protein bL19</fullName>
    </recommendedName>
</protein>
<dbReference type="InterPro" id="IPR038657">
    <property type="entry name" value="Ribosomal_bL19_sf"/>
</dbReference>
<dbReference type="PROSITE" id="PS01015">
    <property type="entry name" value="RIBOSOMAL_L19"/>
    <property type="match status" value="1"/>
</dbReference>
<dbReference type="GO" id="GO:0003735">
    <property type="term" value="F:structural constituent of ribosome"/>
    <property type="evidence" value="ECO:0007669"/>
    <property type="project" value="InterPro"/>
</dbReference>
<evidence type="ECO:0000256" key="4">
    <source>
        <dbReference type="ARBA" id="ARBA00023274"/>
    </source>
</evidence>
<dbReference type="Proteomes" id="UP000548423">
    <property type="component" value="Unassembled WGS sequence"/>
</dbReference>
<organism evidence="8 9">
    <name type="scientific">Neobacillus niacini</name>
    <dbReference type="NCBI Taxonomy" id="86668"/>
    <lineage>
        <taxon>Bacteria</taxon>
        <taxon>Bacillati</taxon>
        <taxon>Bacillota</taxon>
        <taxon>Bacilli</taxon>
        <taxon>Bacillales</taxon>
        <taxon>Bacillaceae</taxon>
        <taxon>Neobacillus</taxon>
    </lineage>
</organism>
<dbReference type="PANTHER" id="PTHR15680">
    <property type="entry name" value="RIBOSOMAL PROTEIN L19"/>
    <property type="match status" value="1"/>
</dbReference>
<reference evidence="9" key="1">
    <citation type="submission" date="2020-07" db="EMBL/GenBank/DDBJ databases">
        <authorList>
            <person name="Partida-Martinez L."/>
            <person name="Huntemann M."/>
            <person name="Clum A."/>
            <person name="Wang J."/>
            <person name="Palaniappan K."/>
            <person name="Ritter S."/>
            <person name="Chen I.-M."/>
            <person name="Stamatis D."/>
            <person name="Reddy T."/>
            <person name="O'Malley R."/>
            <person name="Daum C."/>
            <person name="Shapiro N."/>
            <person name="Ivanova N."/>
            <person name="Kyrpides N."/>
            <person name="Woyke T."/>
        </authorList>
    </citation>
    <scope>NUCLEOTIDE SEQUENCE [LARGE SCALE GENOMIC DNA]</scope>
    <source>
        <strain evidence="9">AT2.8</strain>
    </source>
</reference>